<reference evidence="1" key="1">
    <citation type="submission" date="2021-11" db="EMBL/GenBank/DDBJ databases">
        <title>Study of the species diversity of bacterial strains isolated from a unique natural object - Shulgan-Tash cave (Bashkiria).</title>
        <authorList>
            <person name="Sazanova A.L."/>
            <person name="Chirak E.R."/>
            <person name="Safronova V.I."/>
        </authorList>
    </citation>
    <scope>NUCLEOTIDE SEQUENCE</scope>
    <source>
        <strain evidence="1">P1</strain>
    </source>
</reference>
<organism evidence="1 2">
    <name type="scientific">Janibacter limosus</name>
    <dbReference type="NCBI Taxonomy" id="53458"/>
    <lineage>
        <taxon>Bacteria</taxon>
        <taxon>Bacillati</taxon>
        <taxon>Actinomycetota</taxon>
        <taxon>Actinomycetes</taxon>
        <taxon>Micrococcales</taxon>
        <taxon>Intrasporangiaceae</taxon>
        <taxon>Janibacter</taxon>
    </lineage>
</organism>
<evidence type="ECO:0000313" key="2">
    <source>
        <dbReference type="Proteomes" id="UP001059663"/>
    </source>
</evidence>
<name>A0AC61U7N1_9MICO</name>
<evidence type="ECO:0000313" key="1">
    <source>
        <dbReference type="EMBL" id="UUZ46075.1"/>
    </source>
</evidence>
<protein>
    <submittedName>
        <fullName evidence="1">Uncharacterized protein</fullName>
    </submittedName>
</protein>
<gene>
    <name evidence="1" type="ORF">LP422_09695</name>
</gene>
<sequence>MLELPDEDPEPEAVEEGDVVESPGRGRRWSRRLARRARPHRTRPGLWSGGRLRPGLLLHA</sequence>
<proteinExistence type="predicted"/>
<accession>A0AC61U7N1</accession>
<dbReference type="EMBL" id="CP087977">
    <property type="protein sequence ID" value="UUZ46075.1"/>
    <property type="molecule type" value="Genomic_DNA"/>
</dbReference>
<dbReference type="Proteomes" id="UP001059663">
    <property type="component" value="Chromosome"/>
</dbReference>